<dbReference type="InterPro" id="IPR042359">
    <property type="entry name" value="TERB1"/>
</dbReference>
<feature type="compositionally biased region" description="Basic and acidic residues" evidence="1">
    <location>
        <begin position="372"/>
        <end position="399"/>
    </location>
</feature>
<proteinExistence type="predicted"/>
<dbReference type="PANTHER" id="PTHR14014">
    <property type="entry name" value="TELOMERE REPEATS-BINDING BOUQUET FORMATION PROTEIN 1"/>
    <property type="match status" value="1"/>
</dbReference>
<dbReference type="Bgee" id="ENSOANG00000030783">
    <property type="expression patterns" value="Expressed in testis and 1 other cell type or tissue"/>
</dbReference>
<reference evidence="2" key="1">
    <citation type="submission" date="2025-08" db="UniProtKB">
        <authorList>
            <consortium name="Ensembl"/>
        </authorList>
    </citation>
    <scope>IDENTIFICATION</scope>
    <source>
        <strain evidence="2">Glennie</strain>
    </source>
</reference>
<dbReference type="HOGENOM" id="CLU_022991_0_0_1"/>
<dbReference type="Ensembl" id="ENSOANT00000040362.2">
    <property type="protein sequence ID" value="ENSOANP00000031121.2"/>
    <property type="gene ID" value="ENSOANG00000030783.2"/>
</dbReference>
<name>K7EC64_ORNAN</name>
<dbReference type="SUPFAM" id="SSF48371">
    <property type="entry name" value="ARM repeat"/>
    <property type="match status" value="1"/>
</dbReference>
<keyword evidence="3" id="KW-1185">Reference proteome</keyword>
<dbReference type="Proteomes" id="UP000002279">
    <property type="component" value="Unplaced"/>
</dbReference>
<dbReference type="GeneTree" id="ENSGT00390000005075"/>
<sequence>MGLTCADINVGLLLDCIKQQLNNIPAVTNALLLITSICQEHSNTCVYFQDIGGLKLVHKLARSDVPSSLKEVALYMLGSLANSHVLCQQSLCTTELFDEMLTFMVDENSSTNLQSVSVSVLLSLVSKNGDGQRLLRETDCLSVLQKLFRETLTKSEIDSSNESFMEKYPLWNALCSTLGAAVNNPQNEENQKICCSILPHVQTLLEVSKKPEIVCPLCLLIGLTVAENPSVQKFFMSIGGLDILADVFIKLAGDACQNISSAKVAVTVTITMGVCIADNPPGSRILAKHHVVPKLLTLLLLEGLDSGEKNGVLLTLGHAIVSCVKDLAVQLLANASQDILGLCERGEIFGHMKTIQNSLPKKTIKREEDEEQGPKTDDDTGDSVLKDSDQEDALPKRCSESSAQIYHPSANDELQSQLESLGGDPTSAFSSKHEPVGSERVFDHPASEDENRVQQPPKEEQPENP</sequence>
<evidence type="ECO:0000256" key="1">
    <source>
        <dbReference type="SAM" id="MobiDB-lite"/>
    </source>
</evidence>
<protein>
    <recommendedName>
        <fullName evidence="4">Telomere repeat binding bouquet formation protein 1</fullName>
    </recommendedName>
</protein>
<dbReference type="AlphaFoldDB" id="K7EC64"/>
<organism evidence="2 3">
    <name type="scientific">Ornithorhynchus anatinus</name>
    <name type="common">Duckbill platypus</name>
    <dbReference type="NCBI Taxonomy" id="9258"/>
    <lineage>
        <taxon>Eukaryota</taxon>
        <taxon>Metazoa</taxon>
        <taxon>Chordata</taxon>
        <taxon>Craniata</taxon>
        <taxon>Vertebrata</taxon>
        <taxon>Euteleostomi</taxon>
        <taxon>Mammalia</taxon>
        <taxon>Monotremata</taxon>
        <taxon>Ornithorhynchidae</taxon>
        <taxon>Ornithorhynchus</taxon>
    </lineage>
</organism>
<evidence type="ECO:0000313" key="2">
    <source>
        <dbReference type="Ensembl" id="ENSOANP00000031121.2"/>
    </source>
</evidence>
<gene>
    <name evidence="2" type="primary">LOC103166503</name>
</gene>
<evidence type="ECO:0000313" key="3">
    <source>
        <dbReference type="Proteomes" id="UP000002279"/>
    </source>
</evidence>
<dbReference type="GO" id="GO:0007129">
    <property type="term" value="P:homologous chromosome pairing at meiosis"/>
    <property type="evidence" value="ECO:0000318"/>
    <property type="project" value="GO_Central"/>
</dbReference>
<dbReference type="STRING" id="9258.ENSOANP00000031121"/>
<dbReference type="FunCoup" id="K7EC64">
    <property type="interactions" value="35"/>
</dbReference>
<evidence type="ECO:0008006" key="4">
    <source>
        <dbReference type="Google" id="ProtNLM"/>
    </source>
</evidence>
<dbReference type="InterPro" id="IPR011989">
    <property type="entry name" value="ARM-like"/>
</dbReference>
<feature type="compositionally biased region" description="Basic and acidic residues" evidence="1">
    <location>
        <begin position="431"/>
        <end position="465"/>
    </location>
</feature>
<dbReference type="eggNOG" id="ENOG502QQER">
    <property type="taxonomic scope" value="Eukaryota"/>
</dbReference>
<dbReference type="InterPro" id="IPR016024">
    <property type="entry name" value="ARM-type_fold"/>
</dbReference>
<dbReference type="PANTHER" id="PTHR14014:SF0">
    <property type="entry name" value="TELOMERE REPEATS-BINDING BOUQUET FORMATION PROTEIN 1"/>
    <property type="match status" value="1"/>
</dbReference>
<dbReference type="InParanoid" id="K7EC64"/>
<accession>K7EC64</accession>
<dbReference type="GO" id="GO:0070197">
    <property type="term" value="P:meiotic attachment of telomere to nuclear envelope"/>
    <property type="evidence" value="ECO:0000318"/>
    <property type="project" value="GO_Central"/>
</dbReference>
<dbReference type="Gene3D" id="1.25.10.10">
    <property type="entry name" value="Leucine-rich Repeat Variant"/>
    <property type="match status" value="1"/>
</dbReference>
<reference evidence="2" key="2">
    <citation type="submission" date="2025-09" db="UniProtKB">
        <authorList>
            <consortium name="Ensembl"/>
        </authorList>
    </citation>
    <scope>IDENTIFICATION</scope>
    <source>
        <strain evidence="2">Glennie</strain>
    </source>
</reference>
<feature type="region of interest" description="Disordered" evidence="1">
    <location>
        <begin position="360"/>
        <end position="465"/>
    </location>
</feature>